<gene>
    <name evidence="2" type="ORF">B0T24DRAFT_671220</name>
</gene>
<evidence type="ECO:0000256" key="1">
    <source>
        <dbReference type="SAM" id="MobiDB-lite"/>
    </source>
</evidence>
<evidence type="ECO:0000313" key="2">
    <source>
        <dbReference type="EMBL" id="KAK3361539.1"/>
    </source>
</evidence>
<feature type="region of interest" description="Disordered" evidence="1">
    <location>
        <begin position="322"/>
        <end position="361"/>
    </location>
</feature>
<feature type="region of interest" description="Disordered" evidence="1">
    <location>
        <begin position="100"/>
        <end position="119"/>
    </location>
</feature>
<dbReference type="InterPro" id="IPR022190">
    <property type="entry name" value="DUF3716"/>
</dbReference>
<keyword evidence="3" id="KW-1185">Reference proteome</keyword>
<feature type="compositionally biased region" description="Pro residues" evidence="1">
    <location>
        <begin position="340"/>
        <end position="358"/>
    </location>
</feature>
<protein>
    <submittedName>
        <fullName evidence="2">Uncharacterized protein</fullName>
    </submittedName>
</protein>
<reference evidence="2" key="2">
    <citation type="submission" date="2023-06" db="EMBL/GenBank/DDBJ databases">
        <authorList>
            <consortium name="Lawrence Berkeley National Laboratory"/>
            <person name="Haridas S."/>
            <person name="Hensen N."/>
            <person name="Bonometti L."/>
            <person name="Westerberg I."/>
            <person name="Brannstrom I.O."/>
            <person name="Guillou S."/>
            <person name="Cros-Aarteil S."/>
            <person name="Calhoun S."/>
            <person name="Kuo A."/>
            <person name="Mondo S."/>
            <person name="Pangilinan J."/>
            <person name="Riley R."/>
            <person name="Labutti K."/>
            <person name="Andreopoulos B."/>
            <person name="Lipzen A."/>
            <person name="Chen C."/>
            <person name="Yanf M."/>
            <person name="Daum C."/>
            <person name="Ng V."/>
            <person name="Clum A."/>
            <person name="Steindorff A."/>
            <person name="Ohm R."/>
            <person name="Martin F."/>
            <person name="Silar P."/>
            <person name="Natvig D."/>
            <person name="Lalanne C."/>
            <person name="Gautier V."/>
            <person name="Ament-Velasquez S.L."/>
            <person name="Kruys A."/>
            <person name="Hutchinson M.I."/>
            <person name="Powell A.J."/>
            <person name="Barry K."/>
            <person name="Miller A.N."/>
            <person name="Grigoriev I.V."/>
            <person name="Debuchy R."/>
            <person name="Gladieux P."/>
            <person name="Thoren M.H."/>
            <person name="Johannesson H."/>
        </authorList>
    </citation>
    <scope>NUCLEOTIDE SEQUENCE</scope>
    <source>
        <strain evidence="2">CBS 958.72</strain>
    </source>
</reference>
<accession>A0AAE0MZN1</accession>
<reference evidence="2" key="1">
    <citation type="journal article" date="2023" name="Mol. Phylogenet. Evol.">
        <title>Genome-scale phylogeny and comparative genomics of the fungal order Sordariales.</title>
        <authorList>
            <person name="Hensen N."/>
            <person name="Bonometti L."/>
            <person name="Westerberg I."/>
            <person name="Brannstrom I.O."/>
            <person name="Guillou S."/>
            <person name="Cros-Aarteil S."/>
            <person name="Calhoun S."/>
            <person name="Haridas S."/>
            <person name="Kuo A."/>
            <person name="Mondo S."/>
            <person name="Pangilinan J."/>
            <person name="Riley R."/>
            <person name="LaButti K."/>
            <person name="Andreopoulos B."/>
            <person name="Lipzen A."/>
            <person name="Chen C."/>
            <person name="Yan M."/>
            <person name="Daum C."/>
            <person name="Ng V."/>
            <person name="Clum A."/>
            <person name="Steindorff A."/>
            <person name="Ohm R.A."/>
            <person name="Martin F."/>
            <person name="Silar P."/>
            <person name="Natvig D.O."/>
            <person name="Lalanne C."/>
            <person name="Gautier V."/>
            <person name="Ament-Velasquez S.L."/>
            <person name="Kruys A."/>
            <person name="Hutchinson M.I."/>
            <person name="Powell A.J."/>
            <person name="Barry K."/>
            <person name="Miller A.N."/>
            <person name="Grigoriev I.V."/>
            <person name="Debuchy R."/>
            <person name="Gladieux P."/>
            <person name="Hiltunen Thoren M."/>
            <person name="Johannesson H."/>
        </authorList>
    </citation>
    <scope>NUCLEOTIDE SEQUENCE</scope>
    <source>
        <strain evidence="2">CBS 958.72</strain>
    </source>
</reference>
<feature type="region of interest" description="Disordered" evidence="1">
    <location>
        <begin position="1"/>
        <end position="37"/>
    </location>
</feature>
<feature type="region of interest" description="Disordered" evidence="1">
    <location>
        <begin position="54"/>
        <end position="92"/>
    </location>
</feature>
<evidence type="ECO:0000313" key="3">
    <source>
        <dbReference type="Proteomes" id="UP001287356"/>
    </source>
</evidence>
<dbReference type="Proteomes" id="UP001287356">
    <property type="component" value="Unassembled WGS sequence"/>
</dbReference>
<dbReference type="Pfam" id="PF12511">
    <property type="entry name" value="DUF3716"/>
    <property type="match status" value="1"/>
</dbReference>
<feature type="compositionally biased region" description="Polar residues" evidence="1">
    <location>
        <begin position="322"/>
        <end position="337"/>
    </location>
</feature>
<organism evidence="2 3">
    <name type="scientific">Lasiosphaeria ovina</name>
    <dbReference type="NCBI Taxonomy" id="92902"/>
    <lineage>
        <taxon>Eukaryota</taxon>
        <taxon>Fungi</taxon>
        <taxon>Dikarya</taxon>
        <taxon>Ascomycota</taxon>
        <taxon>Pezizomycotina</taxon>
        <taxon>Sordariomycetes</taxon>
        <taxon>Sordariomycetidae</taxon>
        <taxon>Sordariales</taxon>
        <taxon>Lasiosphaeriaceae</taxon>
        <taxon>Lasiosphaeria</taxon>
    </lineage>
</organism>
<name>A0AAE0MZN1_9PEZI</name>
<dbReference type="AlphaFoldDB" id="A0AAE0MZN1"/>
<sequence>MPPAVSGPEDVSDWHSDSSVAQDSDLDDEPRSDAASEINVDFFGSVALVKDEASHHSNHVAGRLPNEAGSLKRKARDSSGSGTQRRKTLRIVSARASTSVPVKVVEDSPPPQSAGTDMSGYGYGNSQSLVAPTAPQPQAQAMLQPASPRTALQLFSQMYPQFPIREMRNKHTKTLANCLVRRVPTVRRPFRTEKALNIPSYFMQATGELLSGEQACGRCQRGSGRYAGCVVVNIPSTLILPRGACANCLYNRHGSICTLRTAGEIHEENRLPNLKPPVVNDVTRTADQTVYAAPKETPIPTRQIPANHITSDVIRHQAGGYNAQQPQKDPQLPQSVTGILPPPVPPPRLAASASPPPENALDTKVRSWESRYRKMSTASLVATQEHLMEWQEDTSTRLVAINRVFMARLKDQEARGDE</sequence>
<proteinExistence type="predicted"/>
<dbReference type="EMBL" id="JAULSN010000011">
    <property type="protein sequence ID" value="KAK3361539.1"/>
    <property type="molecule type" value="Genomic_DNA"/>
</dbReference>
<comment type="caution">
    <text evidence="2">The sequence shown here is derived from an EMBL/GenBank/DDBJ whole genome shotgun (WGS) entry which is preliminary data.</text>
</comment>